<keyword evidence="4" id="KW-1185">Reference proteome</keyword>
<dbReference type="PROSITE" id="PS52050">
    <property type="entry name" value="WYL"/>
    <property type="match status" value="1"/>
</dbReference>
<dbReference type="OrthoDB" id="8595817at2"/>
<dbReference type="Pfam" id="PF25583">
    <property type="entry name" value="WCX"/>
    <property type="match status" value="1"/>
</dbReference>
<sequence length="339" mass="38595">MSESKDTLLRLLTTLQLIPRHPGRIATTTLQGKLADRGFSIDLRSLQRDLKEKLSSHFPLICDESVRPFRWSFIADAQINLPELDTPAALTLCLAEEQLRSLLPASVADQLKPQFQAARQHLDSLEHNQLAGWAKRVRALPNGKALIPAPLKDEIWSKVSEALLHQQQLEVTYLSRAQQKAKTFTLHPVGLVSRYSLSYLIAQVEGYDNLRHFALHRLQSATLLDRPSNPHPEFDLDAYIQSGALTWKTEEGTTQLIADVHPQLAWILKETPLSEEQTLAPIKGSEWERLEANVVQDKETLWWIHGLNDKIHVHEPQEWVEEIKQTLSKLNDFYGMAVK</sequence>
<dbReference type="InterPro" id="IPR026881">
    <property type="entry name" value="WYL_dom"/>
</dbReference>
<accession>A0A1I1EHU7</accession>
<protein>
    <submittedName>
        <fullName evidence="3">Predicted DNA-binding transcriptional regulator YafY, contains an HTH and WYL domains</fullName>
    </submittedName>
</protein>
<name>A0A1I1EHU7_9GAMM</name>
<organism evidence="3 4">
    <name type="scientific">Marinospirillum celere</name>
    <dbReference type="NCBI Taxonomy" id="1122252"/>
    <lineage>
        <taxon>Bacteria</taxon>
        <taxon>Pseudomonadati</taxon>
        <taxon>Pseudomonadota</taxon>
        <taxon>Gammaproteobacteria</taxon>
        <taxon>Oceanospirillales</taxon>
        <taxon>Oceanospirillaceae</taxon>
        <taxon>Marinospirillum</taxon>
    </lineage>
</organism>
<proteinExistence type="predicted"/>
<dbReference type="InterPro" id="IPR057727">
    <property type="entry name" value="WCX_dom"/>
</dbReference>
<dbReference type="STRING" id="1122252.SAMN05660443_0621"/>
<gene>
    <name evidence="3" type="ORF">SAMN05660443_0621</name>
</gene>
<dbReference type="InterPro" id="IPR051534">
    <property type="entry name" value="CBASS_pafABC_assoc_protein"/>
</dbReference>
<evidence type="ECO:0000313" key="3">
    <source>
        <dbReference type="EMBL" id="SFB86709.1"/>
    </source>
</evidence>
<feature type="domain" description="WYL" evidence="1">
    <location>
        <begin position="155"/>
        <end position="222"/>
    </location>
</feature>
<feature type="domain" description="WCX" evidence="2">
    <location>
        <begin position="259"/>
        <end position="329"/>
    </location>
</feature>
<dbReference type="GO" id="GO:0003677">
    <property type="term" value="F:DNA binding"/>
    <property type="evidence" value="ECO:0007669"/>
    <property type="project" value="UniProtKB-KW"/>
</dbReference>
<evidence type="ECO:0000313" key="4">
    <source>
        <dbReference type="Proteomes" id="UP000199058"/>
    </source>
</evidence>
<dbReference type="EMBL" id="FOLH01000001">
    <property type="protein sequence ID" value="SFB86709.1"/>
    <property type="molecule type" value="Genomic_DNA"/>
</dbReference>
<keyword evidence="3" id="KW-0238">DNA-binding</keyword>
<dbReference type="Pfam" id="PF13280">
    <property type="entry name" value="WYL"/>
    <property type="match status" value="1"/>
</dbReference>
<dbReference type="AlphaFoldDB" id="A0A1I1EHU7"/>
<evidence type="ECO:0000259" key="1">
    <source>
        <dbReference type="Pfam" id="PF13280"/>
    </source>
</evidence>
<evidence type="ECO:0000259" key="2">
    <source>
        <dbReference type="Pfam" id="PF25583"/>
    </source>
</evidence>
<dbReference type="PANTHER" id="PTHR34580">
    <property type="match status" value="1"/>
</dbReference>
<dbReference type="Proteomes" id="UP000199058">
    <property type="component" value="Unassembled WGS sequence"/>
</dbReference>
<dbReference type="RefSeq" id="WP_091958974.1">
    <property type="nucleotide sequence ID" value="NZ_FOLH01000001.1"/>
</dbReference>
<reference evidence="3 4" key="1">
    <citation type="submission" date="2016-10" db="EMBL/GenBank/DDBJ databases">
        <authorList>
            <person name="de Groot N.N."/>
        </authorList>
    </citation>
    <scope>NUCLEOTIDE SEQUENCE [LARGE SCALE GENOMIC DNA]</scope>
    <source>
        <strain evidence="3 4">DSM 18438</strain>
    </source>
</reference>
<dbReference type="PANTHER" id="PTHR34580:SF1">
    <property type="entry name" value="PROTEIN PAFC"/>
    <property type="match status" value="1"/>
</dbReference>